<feature type="signal peptide" evidence="4">
    <location>
        <begin position="1"/>
        <end position="19"/>
    </location>
</feature>
<dbReference type="InterPro" id="IPR050498">
    <property type="entry name" value="Ycf3"/>
</dbReference>
<organism evidence="5 6">
    <name type="scientific">Mariniradius sediminis</name>
    <dbReference type="NCBI Taxonomy" id="2909237"/>
    <lineage>
        <taxon>Bacteria</taxon>
        <taxon>Pseudomonadati</taxon>
        <taxon>Bacteroidota</taxon>
        <taxon>Cytophagia</taxon>
        <taxon>Cytophagales</taxon>
        <taxon>Cyclobacteriaceae</taxon>
        <taxon>Mariniradius</taxon>
    </lineage>
</organism>
<reference evidence="5 6" key="1">
    <citation type="submission" date="2022-01" db="EMBL/GenBank/DDBJ databases">
        <title>Mariniradius saccharolyticus sp. nov., isolated from sediment of a river.</title>
        <authorList>
            <person name="Liu H."/>
        </authorList>
    </citation>
    <scope>NUCLEOTIDE SEQUENCE [LARGE SCALE GENOMIC DNA]</scope>
    <source>
        <strain evidence="5 6">RY-2</strain>
    </source>
</reference>
<evidence type="ECO:0000313" key="6">
    <source>
        <dbReference type="Proteomes" id="UP001201449"/>
    </source>
</evidence>
<evidence type="ECO:0000256" key="1">
    <source>
        <dbReference type="ARBA" id="ARBA00022737"/>
    </source>
</evidence>
<feature type="repeat" description="TPR" evidence="3">
    <location>
        <begin position="271"/>
        <end position="304"/>
    </location>
</feature>
<accession>A0ABS9BTY2</accession>
<dbReference type="InterPro" id="IPR011990">
    <property type="entry name" value="TPR-like_helical_dom_sf"/>
</dbReference>
<dbReference type="SUPFAM" id="SSF48452">
    <property type="entry name" value="TPR-like"/>
    <property type="match status" value="2"/>
</dbReference>
<evidence type="ECO:0000256" key="2">
    <source>
        <dbReference type="ARBA" id="ARBA00022803"/>
    </source>
</evidence>
<dbReference type="Pfam" id="PF13181">
    <property type="entry name" value="TPR_8"/>
    <property type="match status" value="1"/>
</dbReference>
<evidence type="ECO:0000256" key="3">
    <source>
        <dbReference type="PROSITE-ProRule" id="PRU00339"/>
    </source>
</evidence>
<dbReference type="PANTHER" id="PTHR44858">
    <property type="entry name" value="TETRATRICOPEPTIDE REPEAT PROTEIN 6"/>
    <property type="match status" value="1"/>
</dbReference>
<dbReference type="SMART" id="SM00028">
    <property type="entry name" value="TPR"/>
    <property type="match status" value="4"/>
</dbReference>
<comment type="caution">
    <text evidence="5">The sequence shown here is derived from an EMBL/GenBank/DDBJ whole genome shotgun (WGS) entry which is preliminary data.</text>
</comment>
<dbReference type="Pfam" id="PF13432">
    <property type="entry name" value="TPR_16"/>
    <property type="match status" value="1"/>
</dbReference>
<keyword evidence="2 3" id="KW-0802">TPR repeat</keyword>
<proteinExistence type="predicted"/>
<sequence>MKKLILSMALVASATFAFAQKKVVSSAEKNFKKGDLTTALTEIDAALENPETKDDPNTRLLKARIQTKQFIQDSSYSAASVETGRNAFDNFNKTMDMVGNDKESKVGKEVYKNEDPSIPLPENLKPYSMMSLRNDAFNKAINRYNENDYEMAYEFFALSADIDPTDTTSAFNAGYLANDIGNYAGAKKYFERLIEIPEYNKLNAYYLLIQIASSEDQNPELAYNYVTKARKDYPEDKTLSEFEVQLLLQMDKMDEAMTSVKAALAGDPNNAGLLLRYGYLLEQSGDIDGAFVQYKKSVEANPEFFEGNYYTGALYLDKARKILAEVNNLSDAEWEKRAEGMGKEADQLYKDAIPYFDKALAIKPESTDIMEILFNIHSRLKNTAEAEKMNQKLISILGKDWMEK</sequence>
<dbReference type="PANTHER" id="PTHR44858:SF1">
    <property type="entry name" value="UDP-N-ACETYLGLUCOSAMINE--PEPTIDE N-ACETYLGLUCOSAMINYLTRANSFERASE SPINDLY-RELATED"/>
    <property type="match status" value="1"/>
</dbReference>
<dbReference type="Proteomes" id="UP001201449">
    <property type="component" value="Unassembled WGS sequence"/>
</dbReference>
<feature type="chain" id="PRO_5047059424" evidence="4">
    <location>
        <begin position="20"/>
        <end position="404"/>
    </location>
</feature>
<dbReference type="PROSITE" id="PS50005">
    <property type="entry name" value="TPR"/>
    <property type="match status" value="1"/>
</dbReference>
<gene>
    <name evidence="5" type="ORF">L0U89_08365</name>
</gene>
<protein>
    <submittedName>
        <fullName evidence="5">Tetratricopeptide repeat protein</fullName>
    </submittedName>
</protein>
<evidence type="ECO:0000313" key="5">
    <source>
        <dbReference type="EMBL" id="MCF1751081.1"/>
    </source>
</evidence>
<keyword evidence="4" id="KW-0732">Signal</keyword>
<dbReference type="EMBL" id="JAKEVZ010000005">
    <property type="protein sequence ID" value="MCF1751081.1"/>
    <property type="molecule type" value="Genomic_DNA"/>
</dbReference>
<name>A0ABS9BTY2_9BACT</name>
<dbReference type="RefSeq" id="WP_234861118.1">
    <property type="nucleotide sequence ID" value="NZ_JAKEVZ010000005.1"/>
</dbReference>
<dbReference type="InterPro" id="IPR019734">
    <property type="entry name" value="TPR_rpt"/>
</dbReference>
<keyword evidence="1" id="KW-0677">Repeat</keyword>
<keyword evidence="6" id="KW-1185">Reference proteome</keyword>
<evidence type="ECO:0000256" key="4">
    <source>
        <dbReference type="SAM" id="SignalP"/>
    </source>
</evidence>
<dbReference type="Gene3D" id="1.25.40.10">
    <property type="entry name" value="Tetratricopeptide repeat domain"/>
    <property type="match status" value="2"/>
</dbReference>